<dbReference type="AlphaFoldDB" id="A0A941HRZ0"/>
<evidence type="ECO:0000313" key="3">
    <source>
        <dbReference type="Proteomes" id="UP000675431"/>
    </source>
</evidence>
<keyword evidence="1" id="KW-0812">Transmembrane</keyword>
<dbReference type="EMBL" id="JAGSIE010000007">
    <property type="protein sequence ID" value="MBR7553106.1"/>
    <property type="molecule type" value="Genomic_DNA"/>
</dbReference>
<feature type="transmembrane region" description="Helical" evidence="1">
    <location>
        <begin position="12"/>
        <end position="30"/>
    </location>
</feature>
<name>A0A941HRZ0_9BACI</name>
<keyword evidence="1" id="KW-0472">Membrane</keyword>
<feature type="transmembrane region" description="Helical" evidence="1">
    <location>
        <begin position="42"/>
        <end position="61"/>
    </location>
</feature>
<feature type="transmembrane region" description="Helical" evidence="1">
    <location>
        <begin position="68"/>
        <end position="91"/>
    </location>
</feature>
<sequence length="97" mass="10741">MELAMKIKSKVAGIPGLVSIISALLGLAYFNVEYLTKMNTSISPYVFFIMASVFSGIVGLFSKKSRLYAIWGLGIGIFLVVHLILMIFFSININYKP</sequence>
<evidence type="ECO:0000256" key="1">
    <source>
        <dbReference type="SAM" id="Phobius"/>
    </source>
</evidence>
<organism evidence="2 3">
    <name type="scientific">Allobacillus saliphilus</name>
    <dbReference type="NCBI Taxonomy" id="2912308"/>
    <lineage>
        <taxon>Bacteria</taxon>
        <taxon>Bacillati</taxon>
        <taxon>Bacillota</taxon>
        <taxon>Bacilli</taxon>
        <taxon>Bacillales</taxon>
        <taxon>Bacillaceae</taxon>
        <taxon>Allobacillus</taxon>
    </lineage>
</organism>
<comment type="caution">
    <text evidence="2">The sequence shown here is derived from an EMBL/GenBank/DDBJ whole genome shotgun (WGS) entry which is preliminary data.</text>
</comment>
<proteinExistence type="predicted"/>
<keyword evidence="3" id="KW-1185">Reference proteome</keyword>
<protein>
    <submittedName>
        <fullName evidence="2">Uncharacterized protein</fullName>
    </submittedName>
</protein>
<keyword evidence="1" id="KW-1133">Transmembrane helix</keyword>
<evidence type="ECO:0000313" key="2">
    <source>
        <dbReference type="EMBL" id="MBR7553106.1"/>
    </source>
</evidence>
<dbReference type="RefSeq" id="WP_144163139.1">
    <property type="nucleotide sequence ID" value="NZ_JAGSIE010000007.1"/>
</dbReference>
<dbReference type="Proteomes" id="UP000675431">
    <property type="component" value="Unassembled WGS sequence"/>
</dbReference>
<accession>A0A941HRZ0</accession>
<gene>
    <name evidence="2" type="ORF">KC820_02950</name>
</gene>
<reference evidence="2 3" key="1">
    <citation type="submission" date="2021-04" db="EMBL/GenBank/DDBJ databases">
        <title>Allobacillus sp. nov. SKP8-2 isolated from shrimp paste.</title>
        <authorList>
            <person name="Tanasupawat S."/>
            <person name="Yiamsombat S."/>
            <person name="Kanchanasin P."/>
            <person name="Kuncharoen N."/>
        </authorList>
    </citation>
    <scope>NUCLEOTIDE SEQUENCE [LARGE SCALE GENOMIC DNA]</scope>
    <source>
        <strain evidence="2 3">SKP8-2</strain>
    </source>
</reference>